<evidence type="ECO:0000313" key="5">
    <source>
        <dbReference type="Proteomes" id="UP000029436"/>
    </source>
</evidence>
<dbReference type="EMBL" id="JQOH01000010">
    <property type="protein sequence ID" value="KGA27058.1"/>
    <property type="molecule type" value="Genomic_DNA"/>
</dbReference>
<keyword evidence="5" id="KW-1185">Reference proteome</keyword>
<keyword evidence="1" id="KW-1133">Transmembrane helix</keyword>
<evidence type="ECO:0000256" key="1">
    <source>
        <dbReference type="SAM" id="Phobius"/>
    </source>
</evidence>
<dbReference type="Proteomes" id="UP000029436">
    <property type="component" value="Unassembled WGS sequence"/>
</dbReference>
<accession>A0AAW3ED31</accession>
<dbReference type="Proteomes" id="UP000029257">
    <property type="component" value="Unassembled WGS sequence"/>
</dbReference>
<dbReference type="EMBL" id="JQHP01000011">
    <property type="protein sequence ID" value="KFX03707.1"/>
    <property type="molecule type" value="Genomic_DNA"/>
</dbReference>
<evidence type="ECO:0000313" key="3">
    <source>
        <dbReference type="EMBL" id="KGA27058.1"/>
    </source>
</evidence>
<gene>
    <name evidence="2" type="ORF">JV38_18985</name>
    <name evidence="3" type="ORF">KU73_18980</name>
</gene>
<dbReference type="AlphaFoldDB" id="A0AAW3ED31"/>
<proteinExistence type="predicted"/>
<name>A0AAW3ED31_9GAMM</name>
<organism evidence="2 4">
    <name type="scientific">Pectobacterium wasabiae</name>
    <dbReference type="NCBI Taxonomy" id="55208"/>
    <lineage>
        <taxon>Bacteria</taxon>
        <taxon>Pseudomonadati</taxon>
        <taxon>Pseudomonadota</taxon>
        <taxon>Gammaproteobacteria</taxon>
        <taxon>Enterobacterales</taxon>
        <taxon>Pectobacteriaceae</taxon>
        <taxon>Pectobacterium</taxon>
    </lineage>
</organism>
<evidence type="ECO:0000313" key="2">
    <source>
        <dbReference type="EMBL" id="KFX03707.1"/>
    </source>
</evidence>
<sequence>MALAEDTVGRMSLRSCFIRFFIYAFIWWMVSSNGHLIDIDKECSGVGFWLVEEEKAKFFYVA</sequence>
<protein>
    <submittedName>
        <fullName evidence="2">Uncharacterized protein</fullName>
    </submittedName>
</protein>
<feature type="transmembrane region" description="Helical" evidence="1">
    <location>
        <begin position="12"/>
        <end position="30"/>
    </location>
</feature>
<reference evidence="4 5" key="1">
    <citation type="submission" date="2014-08" db="EMBL/GenBank/DDBJ databases">
        <title>Genome sequences of NCPPB Pectobacterium isolates.</title>
        <authorList>
            <person name="Glover R.H."/>
            <person name="Sapp M."/>
            <person name="Elphinstone J."/>
        </authorList>
    </citation>
    <scope>NUCLEOTIDE SEQUENCE [LARGE SCALE GENOMIC DNA]</scope>
    <source>
        <strain evidence="2 4">NCPPB 3701</strain>
        <strain evidence="3 5">NCPPB3702</strain>
    </source>
</reference>
<keyword evidence="1" id="KW-0472">Membrane</keyword>
<comment type="caution">
    <text evidence="2">The sequence shown here is derived from an EMBL/GenBank/DDBJ whole genome shotgun (WGS) entry which is preliminary data.</text>
</comment>
<keyword evidence="1" id="KW-0812">Transmembrane</keyword>
<evidence type="ECO:0000313" key="4">
    <source>
        <dbReference type="Proteomes" id="UP000029257"/>
    </source>
</evidence>